<accession>A0A074Z9L2</accession>
<dbReference type="RefSeq" id="XP_009176312.1">
    <property type="nucleotide sequence ID" value="XM_009178048.1"/>
</dbReference>
<gene>
    <name evidence="2" type="ORF">T265_11403</name>
</gene>
<sequence length="67" mass="7429">MADYERITESHPRLSSVGSEPAAPLTQIKAPQAQRTRANSERVSGAQWLECQFTDRKARRSNPTSAS</sequence>
<dbReference type="GeneID" id="20325571"/>
<protein>
    <submittedName>
        <fullName evidence="2">Uncharacterized protein</fullName>
    </submittedName>
</protein>
<dbReference type="EMBL" id="KL597116">
    <property type="protein sequence ID" value="KER19935.1"/>
    <property type="molecule type" value="Genomic_DNA"/>
</dbReference>
<proteinExistence type="predicted"/>
<organism evidence="2 3">
    <name type="scientific">Opisthorchis viverrini</name>
    <name type="common">Southeast Asian liver fluke</name>
    <dbReference type="NCBI Taxonomy" id="6198"/>
    <lineage>
        <taxon>Eukaryota</taxon>
        <taxon>Metazoa</taxon>
        <taxon>Spiralia</taxon>
        <taxon>Lophotrochozoa</taxon>
        <taxon>Platyhelminthes</taxon>
        <taxon>Trematoda</taxon>
        <taxon>Digenea</taxon>
        <taxon>Opisthorchiida</taxon>
        <taxon>Opisthorchiata</taxon>
        <taxon>Opisthorchiidae</taxon>
        <taxon>Opisthorchis</taxon>
    </lineage>
</organism>
<feature type="region of interest" description="Disordered" evidence="1">
    <location>
        <begin position="1"/>
        <end position="44"/>
    </location>
</feature>
<evidence type="ECO:0000313" key="3">
    <source>
        <dbReference type="Proteomes" id="UP000054324"/>
    </source>
</evidence>
<evidence type="ECO:0000256" key="1">
    <source>
        <dbReference type="SAM" id="MobiDB-lite"/>
    </source>
</evidence>
<evidence type="ECO:0000313" key="2">
    <source>
        <dbReference type="EMBL" id="KER19935.1"/>
    </source>
</evidence>
<keyword evidence="3" id="KW-1185">Reference proteome</keyword>
<feature type="compositionally biased region" description="Basic and acidic residues" evidence="1">
    <location>
        <begin position="1"/>
        <end position="12"/>
    </location>
</feature>
<dbReference type="Proteomes" id="UP000054324">
    <property type="component" value="Unassembled WGS sequence"/>
</dbReference>
<dbReference type="CTD" id="20325571"/>
<dbReference type="AlphaFoldDB" id="A0A074Z9L2"/>
<name>A0A074Z9L2_OPIVI</name>
<dbReference type="KEGG" id="ovi:T265_11403"/>
<reference evidence="2 3" key="1">
    <citation type="submission" date="2013-11" db="EMBL/GenBank/DDBJ databases">
        <title>Opisthorchis viverrini - life in the bile duct.</title>
        <authorList>
            <person name="Young N.D."/>
            <person name="Nagarajan N."/>
            <person name="Lin S.J."/>
            <person name="Korhonen P.K."/>
            <person name="Jex A.R."/>
            <person name="Hall R.S."/>
            <person name="Safavi-Hemami H."/>
            <person name="Kaewkong W."/>
            <person name="Bertrand D."/>
            <person name="Gao S."/>
            <person name="Seet Q."/>
            <person name="Wongkham S."/>
            <person name="Teh B.T."/>
            <person name="Wongkham C."/>
            <person name="Intapan P.M."/>
            <person name="Maleewong W."/>
            <person name="Yang X."/>
            <person name="Hu M."/>
            <person name="Wang Z."/>
            <person name="Hofmann A."/>
            <person name="Sternberg P.W."/>
            <person name="Tan P."/>
            <person name="Wang J."/>
            <person name="Gasser R.B."/>
        </authorList>
    </citation>
    <scope>NUCLEOTIDE SEQUENCE [LARGE SCALE GENOMIC DNA]</scope>
</reference>